<keyword evidence="1" id="KW-0812">Transmembrane</keyword>
<organism evidence="2 3">
    <name type="scientific">Bacillus phage Hakuna</name>
    <dbReference type="NCBI Taxonomy" id="1486659"/>
    <lineage>
        <taxon>Viruses</taxon>
        <taxon>Duplodnaviria</taxon>
        <taxon>Heunggongvirae</taxon>
        <taxon>Uroviricota</taxon>
        <taxon>Caudoviricetes</taxon>
        <taxon>Herelleviridae</taxon>
        <taxon>Bastillevirinae</taxon>
        <taxon>Wphvirus</taxon>
        <taxon>Wphvirus hakuna</taxon>
    </lineage>
</organism>
<sequence>MISIDPFSRDGYMNDCIWVGGCIGFFGLLFGGLIIHGTKELNTGLWVKLYKSVKLRKF</sequence>
<dbReference type="EMBL" id="KJ489399">
    <property type="protein sequence ID" value="AHZ10227.1"/>
    <property type="molecule type" value="Genomic_DNA"/>
</dbReference>
<protein>
    <recommendedName>
        <fullName evidence="4">Transmembrane protein</fullName>
    </recommendedName>
</protein>
<evidence type="ECO:0000313" key="2">
    <source>
        <dbReference type="EMBL" id="AHZ10227.1"/>
    </source>
</evidence>
<keyword evidence="1" id="KW-0472">Membrane</keyword>
<proteinExistence type="predicted"/>
<evidence type="ECO:0000256" key="1">
    <source>
        <dbReference type="SAM" id="Phobius"/>
    </source>
</evidence>
<dbReference type="KEGG" id="vg:19526209"/>
<evidence type="ECO:0000313" key="3">
    <source>
        <dbReference type="Proteomes" id="UP000026900"/>
    </source>
</evidence>
<dbReference type="Proteomes" id="UP000026900">
    <property type="component" value="Segment"/>
</dbReference>
<evidence type="ECO:0008006" key="4">
    <source>
        <dbReference type="Google" id="ProtNLM"/>
    </source>
</evidence>
<keyword evidence="3" id="KW-1185">Reference proteome</keyword>
<accession>A0A024B1J1</accession>
<name>A0A024B1J1_9CAUD</name>
<feature type="transmembrane region" description="Helical" evidence="1">
    <location>
        <begin position="17"/>
        <end position="35"/>
    </location>
</feature>
<dbReference type="GeneID" id="19526209"/>
<dbReference type="RefSeq" id="YP_009036658.1">
    <property type="nucleotide sequence ID" value="NC_024213.1"/>
</dbReference>
<keyword evidence="1" id="KW-1133">Transmembrane helix</keyword>
<reference evidence="3" key="1">
    <citation type="submission" date="2014-09" db="EMBL/GenBank/DDBJ databases">
        <authorList>
            <person name="Sauder A.B."/>
            <person name="McKenzie Q.R."/>
            <person name="Temple L.M."/>
            <person name="Alexis B.K."/>
            <person name="Al-Atrache Z."/>
            <person name="Lewis L.O."/>
            <person name="Loesser-Casey K.E."/>
            <person name="Mitchell K.J."/>
        </authorList>
    </citation>
    <scope>NUCLEOTIDE SEQUENCE [LARGE SCALE GENOMIC DNA]</scope>
</reference>